<dbReference type="PROSITE" id="PS50234">
    <property type="entry name" value="VWFA"/>
    <property type="match status" value="1"/>
</dbReference>
<dbReference type="PROSITE" id="PS51158">
    <property type="entry name" value="ALPHA_KINASE"/>
    <property type="match status" value="1"/>
</dbReference>
<evidence type="ECO:0000256" key="1">
    <source>
        <dbReference type="ARBA" id="ARBA00022527"/>
    </source>
</evidence>
<dbReference type="InterPro" id="IPR004166">
    <property type="entry name" value="a-kinase_dom"/>
</dbReference>
<feature type="domain" description="VWFA" evidence="7">
    <location>
        <begin position="131"/>
        <end position="326"/>
    </location>
</feature>
<evidence type="ECO:0000256" key="6">
    <source>
        <dbReference type="SAM" id="MobiDB-lite"/>
    </source>
</evidence>
<dbReference type="CDD" id="cd00198">
    <property type="entry name" value="vWFA"/>
    <property type="match status" value="1"/>
</dbReference>
<keyword evidence="4 9" id="KW-0418">Kinase</keyword>
<sequence length="733" mass="82413">MTKSDHDTDPAALATEMSSLLSGVHGQERRVERNIQKIDLQRARRYGMAEPAKKGRIKYTYGGVVFIYDPNRCYEITSFTSRDIASLESGTKCAQPIMLAKKTEYETDVMRHAHAKIREKMLETRTKWTSHSVLVIDMSGSMRRDDVNGARCRSDGVWMILARDFVKRQLESGSCSSTDVVSVVCMKEDAEIVLVCEPMDWVLYNELVDKREWSEHRPSGGGNYMPALEMAEYLLDANKLGSCSLSLMFFSDGKPSDHGDFAARFGTIASKFGRRLTISCIGMADKDEDFSTLEAMVEEAKQFGSVASFNKPSLDTDSLSSIITSLVTSLTTTKTEITDIATGKVKSVRTDIRRERSNAPDDLVLGEDWDTFQSSSFSNYVIRIWSWSTRKDDFVYIMDPRCVACYQVVGDIDISANNSKGQLCRRCKACLFCNSQGCQRALYTHQGSHECLEWLDDRRAKHLIPKRLPSFSVAVKNLRLARFMRTQALAQRFADKFNLALDEVSTHFAADAHDFLKSVPRFHFLDPLVVELREGTKELNLLVEPMLEGTYSKYSNNMGFVRREGGSGGASLRSFVDGSDFSEQRNAFQGGFSGGLGAIEEGSEDEEEDEDEQDDGIMDSTKKWAPDGGTSFSLAEQQFPPAFSHFTYENSKRQFLVVDLQGVLQVKPDGTRCYMLTDPAIHRKKKSHHALSHSNMDLGRTDRGEKGIKAFFETHECNDVCRILGLPPHQHED</sequence>
<keyword evidence="1" id="KW-0723">Serine/threonine-protein kinase</keyword>
<dbReference type="Pfam" id="PF02816">
    <property type="entry name" value="Alpha_kinase"/>
    <property type="match status" value="2"/>
</dbReference>
<gene>
    <name evidence="9" type="ORF">SEMRO_137_G064310.1</name>
</gene>
<evidence type="ECO:0000313" key="10">
    <source>
        <dbReference type="Proteomes" id="UP001153069"/>
    </source>
</evidence>
<dbReference type="PANTHER" id="PTHR45992:SF11">
    <property type="entry name" value="ALPHA-TYPE PROTEIN KINASE DOMAIN-CONTAINING PROTEIN"/>
    <property type="match status" value="1"/>
</dbReference>
<evidence type="ECO:0000259" key="7">
    <source>
        <dbReference type="PROSITE" id="PS50234"/>
    </source>
</evidence>
<dbReference type="SMART" id="SM00811">
    <property type="entry name" value="Alpha_kinase"/>
    <property type="match status" value="1"/>
</dbReference>
<dbReference type="Gene3D" id="3.40.50.410">
    <property type="entry name" value="von Willebrand factor, type A domain"/>
    <property type="match status" value="1"/>
</dbReference>
<dbReference type="SUPFAM" id="SSF53300">
    <property type="entry name" value="vWA-like"/>
    <property type="match status" value="1"/>
</dbReference>
<organism evidence="9 10">
    <name type="scientific">Seminavis robusta</name>
    <dbReference type="NCBI Taxonomy" id="568900"/>
    <lineage>
        <taxon>Eukaryota</taxon>
        <taxon>Sar</taxon>
        <taxon>Stramenopiles</taxon>
        <taxon>Ochrophyta</taxon>
        <taxon>Bacillariophyta</taxon>
        <taxon>Bacillariophyceae</taxon>
        <taxon>Bacillariophycidae</taxon>
        <taxon>Naviculales</taxon>
        <taxon>Naviculaceae</taxon>
        <taxon>Seminavis</taxon>
    </lineage>
</organism>
<evidence type="ECO:0000256" key="4">
    <source>
        <dbReference type="ARBA" id="ARBA00022777"/>
    </source>
</evidence>
<feature type="region of interest" description="Disordered" evidence="6">
    <location>
        <begin position="590"/>
        <end position="631"/>
    </location>
</feature>
<protein>
    <submittedName>
        <fullName evidence="9">Myosin heavy chain kinase</fullName>
    </submittedName>
</protein>
<dbReference type="GO" id="GO:0005524">
    <property type="term" value="F:ATP binding"/>
    <property type="evidence" value="ECO:0007669"/>
    <property type="project" value="UniProtKB-KW"/>
</dbReference>
<evidence type="ECO:0000313" key="9">
    <source>
        <dbReference type="EMBL" id="CAB9502452.1"/>
    </source>
</evidence>
<accession>A0A9N8H7C3</accession>
<dbReference type="Gene3D" id="3.20.200.10">
    <property type="entry name" value="MHCK/EF2 kinase"/>
    <property type="match status" value="1"/>
</dbReference>
<dbReference type="PANTHER" id="PTHR45992">
    <property type="entry name" value="EUKARYOTIC ELONGATION FACTOR 2 KINASE-RELATED"/>
    <property type="match status" value="1"/>
</dbReference>
<evidence type="ECO:0000259" key="8">
    <source>
        <dbReference type="PROSITE" id="PS51158"/>
    </source>
</evidence>
<dbReference type="InterPro" id="IPR036465">
    <property type="entry name" value="vWFA_dom_sf"/>
</dbReference>
<keyword evidence="10" id="KW-1185">Reference proteome</keyword>
<dbReference type="InterPro" id="IPR051852">
    <property type="entry name" value="Alpha-type_PK"/>
</dbReference>
<feature type="domain" description="Alpha-type protein kinase" evidence="8">
    <location>
        <begin position="379"/>
        <end position="729"/>
    </location>
</feature>
<dbReference type="InterPro" id="IPR011009">
    <property type="entry name" value="Kinase-like_dom_sf"/>
</dbReference>
<keyword evidence="5" id="KW-0067">ATP-binding</keyword>
<evidence type="ECO:0000256" key="5">
    <source>
        <dbReference type="ARBA" id="ARBA00022840"/>
    </source>
</evidence>
<dbReference type="OrthoDB" id="301415at2759"/>
<keyword evidence="3" id="KW-0547">Nucleotide-binding</keyword>
<evidence type="ECO:0000256" key="3">
    <source>
        <dbReference type="ARBA" id="ARBA00022741"/>
    </source>
</evidence>
<reference evidence="9" key="1">
    <citation type="submission" date="2020-06" db="EMBL/GenBank/DDBJ databases">
        <authorList>
            <consortium name="Plant Systems Biology data submission"/>
        </authorList>
    </citation>
    <scope>NUCLEOTIDE SEQUENCE</scope>
    <source>
        <strain evidence="9">D6</strain>
    </source>
</reference>
<dbReference type="InterPro" id="IPR002035">
    <property type="entry name" value="VWF_A"/>
</dbReference>
<feature type="compositionally biased region" description="Acidic residues" evidence="6">
    <location>
        <begin position="601"/>
        <end position="617"/>
    </location>
</feature>
<keyword evidence="2" id="KW-0808">Transferase</keyword>
<evidence type="ECO:0000256" key="2">
    <source>
        <dbReference type="ARBA" id="ARBA00022679"/>
    </source>
</evidence>
<dbReference type="AlphaFoldDB" id="A0A9N8H7C3"/>
<comment type="caution">
    <text evidence="9">The sequence shown here is derived from an EMBL/GenBank/DDBJ whole genome shotgun (WGS) entry which is preliminary data.</text>
</comment>
<proteinExistence type="predicted"/>
<name>A0A9N8H7C3_9STRA</name>
<dbReference type="Proteomes" id="UP001153069">
    <property type="component" value="Unassembled WGS sequence"/>
</dbReference>
<dbReference type="EMBL" id="CAICTM010000136">
    <property type="protein sequence ID" value="CAB9502452.1"/>
    <property type="molecule type" value="Genomic_DNA"/>
</dbReference>
<dbReference type="GO" id="GO:0004674">
    <property type="term" value="F:protein serine/threonine kinase activity"/>
    <property type="evidence" value="ECO:0007669"/>
    <property type="project" value="UniProtKB-KW"/>
</dbReference>
<dbReference type="SUPFAM" id="SSF56112">
    <property type="entry name" value="Protein kinase-like (PK-like)"/>
    <property type="match status" value="1"/>
</dbReference>